<reference evidence="1 2" key="1">
    <citation type="journal article" date="2015" name="Nature">
        <title>rRNA introns, odd ribosomes, and small enigmatic genomes across a large radiation of phyla.</title>
        <authorList>
            <person name="Brown C.T."/>
            <person name="Hug L.A."/>
            <person name="Thomas B.C."/>
            <person name="Sharon I."/>
            <person name="Castelle C.J."/>
            <person name="Singh A."/>
            <person name="Wilkins M.J."/>
            <person name="Williams K.H."/>
            <person name="Banfield J.F."/>
        </authorList>
    </citation>
    <scope>NUCLEOTIDE SEQUENCE [LARGE SCALE GENOMIC DNA]</scope>
</reference>
<dbReference type="GO" id="GO:0005737">
    <property type="term" value="C:cytoplasm"/>
    <property type="evidence" value="ECO:0007669"/>
    <property type="project" value="TreeGrafter"/>
</dbReference>
<dbReference type="SUPFAM" id="SSF55681">
    <property type="entry name" value="Class II aaRS and biotin synthetases"/>
    <property type="match status" value="1"/>
</dbReference>
<dbReference type="InterPro" id="IPR045864">
    <property type="entry name" value="aa-tRNA-synth_II/BPL/LPL"/>
</dbReference>
<gene>
    <name evidence="1" type="ORF">UR89_C0019G0004</name>
</gene>
<dbReference type="Proteomes" id="UP000034536">
    <property type="component" value="Unassembled WGS sequence"/>
</dbReference>
<accession>A0A0G0FGF9</accession>
<name>A0A0G0FGF9_9BACT</name>
<organism evidence="1 2">
    <name type="scientific">Candidatus Roizmanbacteria bacterium GW2011_GWA2_35_8</name>
    <dbReference type="NCBI Taxonomy" id="1618479"/>
    <lineage>
        <taxon>Bacteria</taxon>
        <taxon>Candidatus Roizmaniibacteriota</taxon>
    </lineage>
</organism>
<dbReference type="PANTHER" id="PTHR10745:SF8">
    <property type="entry name" value="DNA POLYMERASE SUBUNIT GAMMA-2, MITOCHONDRIAL"/>
    <property type="match status" value="1"/>
</dbReference>
<protein>
    <submittedName>
        <fullName evidence="1">Glycine-tRNA ligase</fullName>
    </submittedName>
</protein>
<dbReference type="EMBL" id="LBQX01000019">
    <property type="protein sequence ID" value="KKP86570.1"/>
    <property type="molecule type" value="Genomic_DNA"/>
</dbReference>
<proteinExistence type="predicted"/>
<evidence type="ECO:0000313" key="1">
    <source>
        <dbReference type="EMBL" id="KKP86570.1"/>
    </source>
</evidence>
<dbReference type="InterPro" id="IPR027031">
    <property type="entry name" value="Gly-tRNA_synthase/POLG2"/>
</dbReference>
<dbReference type="Gene3D" id="3.30.930.10">
    <property type="entry name" value="Bira Bifunctional Protein, Domain 2"/>
    <property type="match status" value="1"/>
</dbReference>
<dbReference type="GO" id="GO:0006426">
    <property type="term" value="P:glycyl-tRNA aminoacylation"/>
    <property type="evidence" value="ECO:0007669"/>
    <property type="project" value="TreeGrafter"/>
</dbReference>
<sequence>MNIMEPIIALCKRRGFFYPSSEIYGGLANTWDFGHYGILLKNNLRDFWWKKFVLQRSDIVGVDASTILPPKVWEASGHLTGFNDALVDCRNCHFRRLMFVNLIYFLRQRLESSILTNQRPI</sequence>
<evidence type="ECO:0000313" key="2">
    <source>
        <dbReference type="Proteomes" id="UP000034536"/>
    </source>
</evidence>
<dbReference type="AlphaFoldDB" id="A0A0G0FGF9"/>
<comment type="caution">
    <text evidence="1">The sequence shown here is derived from an EMBL/GenBank/DDBJ whole genome shotgun (WGS) entry which is preliminary data.</text>
</comment>
<dbReference type="PATRIC" id="fig|1618479.3.peg.323"/>
<dbReference type="GO" id="GO:0004820">
    <property type="term" value="F:glycine-tRNA ligase activity"/>
    <property type="evidence" value="ECO:0007669"/>
    <property type="project" value="TreeGrafter"/>
</dbReference>
<keyword evidence="1" id="KW-0436">Ligase</keyword>
<dbReference type="PANTHER" id="PTHR10745">
    <property type="entry name" value="GLYCYL-TRNA SYNTHETASE/DNA POLYMERASE SUBUNIT GAMMA-2"/>
    <property type="match status" value="1"/>
</dbReference>